<dbReference type="InterPro" id="IPR000814">
    <property type="entry name" value="TBP"/>
</dbReference>
<dbReference type="PROSITE" id="PS00351">
    <property type="entry name" value="TFIID"/>
    <property type="match status" value="1"/>
</dbReference>
<comment type="similarity">
    <text evidence="2">Belongs to the TBP family.</text>
</comment>
<keyword evidence="5" id="KW-0539">Nucleus</keyword>
<keyword evidence="3" id="KW-0238">DNA-binding</keyword>
<organism evidence="7 8">
    <name type="scientific">Mycena indigotica</name>
    <dbReference type="NCBI Taxonomy" id="2126181"/>
    <lineage>
        <taxon>Eukaryota</taxon>
        <taxon>Fungi</taxon>
        <taxon>Dikarya</taxon>
        <taxon>Basidiomycota</taxon>
        <taxon>Agaricomycotina</taxon>
        <taxon>Agaricomycetes</taxon>
        <taxon>Agaricomycetidae</taxon>
        <taxon>Agaricales</taxon>
        <taxon>Marasmiineae</taxon>
        <taxon>Mycenaceae</taxon>
        <taxon>Mycena</taxon>
    </lineage>
</organism>
<keyword evidence="4" id="KW-0804">Transcription</keyword>
<evidence type="ECO:0000256" key="1">
    <source>
        <dbReference type="ARBA" id="ARBA00004123"/>
    </source>
</evidence>
<proteinExistence type="inferred from homology"/>
<comment type="caution">
    <text evidence="7">The sequence shown here is derived from an EMBL/GenBank/DDBJ whole genome shotgun (WGS) entry which is preliminary data.</text>
</comment>
<feature type="compositionally biased region" description="Low complexity" evidence="6">
    <location>
        <begin position="65"/>
        <end position="74"/>
    </location>
</feature>
<dbReference type="FunFam" id="3.30.310.10:FF:000002">
    <property type="entry name" value="TATA-box-binding protein 2"/>
    <property type="match status" value="1"/>
</dbReference>
<dbReference type="GO" id="GO:0003677">
    <property type="term" value="F:DNA binding"/>
    <property type="evidence" value="ECO:0007669"/>
    <property type="project" value="UniProtKB-KW"/>
</dbReference>
<dbReference type="PRINTS" id="PR00686">
    <property type="entry name" value="TIFACTORIID"/>
</dbReference>
<evidence type="ECO:0000256" key="3">
    <source>
        <dbReference type="ARBA" id="ARBA00023125"/>
    </source>
</evidence>
<protein>
    <submittedName>
        <fullName evidence="7">TBP-domain-containing protein</fullName>
    </submittedName>
</protein>
<name>A0A8H6S992_9AGAR</name>
<dbReference type="HAMAP" id="MF_00408">
    <property type="entry name" value="TATA_bind_prot_arch"/>
    <property type="match status" value="1"/>
</dbReference>
<comment type="subcellular location">
    <subcellularLocation>
        <location evidence="1">Nucleus</location>
    </subcellularLocation>
</comment>
<evidence type="ECO:0000313" key="8">
    <source>
        <dbReference type="Proteomes" id="UP000636479"/>
    </source>
</evidence>
<dbReference type="Pfam" id="PF00352">
    <property type="entry name" value="TBP"/>
    <property type="match status" value="2"/>
</dbReference>
<dbReference type="SUPFAM" id="SSF55945">
    <property type="entry name" value="TATA-box binding protein-like"/>
    <property type="match status" value="2"/>
</dbReference>
<evidence type="ECO:0000256" key="4">
    <source>
        <dbReference type="ARBA" id="ARBA00023163"/>
    </source>
</evidence>
<feature type="region of interest" description="Disordered" evidence="6">
    <location>
        <begin position="14"/>
        <end position="85"/>
    </location>
</feature>
<dbReference type="AlphaFoldDB" id="A0A8H6S992"/>
<evidence type="ECO:0000313" key="7">
    <source>
        <dbReference type="EMBL" id="KAF7294683.1"/>
    </source>
</evidence>
<evidence type="ECO:0000256" key="5">
    <source>
        <dbReference type="ARBA" id="ARBA00023242"/>
    </source>
</evidence>
<dbReference type="Proteomes" id="UP000636479">
    <property type="component" value="Unassembled WGS sequence"/>
</dbReference>
<dbReference type="PANTHER" id="PTHR10126">
    <property type="entry name" value="TATA-BOX BINDING PROTEIN"/>
    <property type="match status" value="1"/>
</dbReference>
<accession>A0A8H6S992</accession>
<dbReference type="FunFam" id="3.30.310.10:FF:000001">
    <property type="entry name" value="TATA-box-binding protein 2"/>
    <property type="match status" value="1"/>
</dbReference>
<reference evidence="7" key="1">
    <citation type="submission" date="2020-05" db="EMBL/GenBank/DDBJ databases">
        <title>Mycena genomes resolve the evolution of fungal bioluminescence.</title>
        <authorList>
            <person name="Tsai I.J."/>
        </authorList>
    </citation>
    <scope>NUCLEOTIDE SEQUENCE</scope>
    <source>
        <strain evidence="7">171206Taipei</strain>
    </source>
</reference>
<dbReference type="EMBL" id="JACAZF010000009">
    <property type="protein sequence ID" value="KAF7294683.1"/>
    <property type="molecule type" value="Genomic_DNA"/>
</dbReference>
<dbReference type="GO" id="GO:0005667">
    <property type="term" value="C:transcription regulator complex"/>
    <property type="evidence" value="ECO:0007669"/>
    <property type="project" value="UniProtKB-ARBA"/>
</dbReference>
<dbReference type="InterPro" id="IPR030491">
    <property type="entry name" value="TBP_CS"/>
</dbReference>
<gene>
    <name evidence="7" type="ORF">MIND_01005400</name>
</gene>
<dbReference type="GO" id="GO:0006367">
    <property type="term" value="P:transcription initiation at RNA polymerase II promoter"/>
    <property type="evidence" value="ECO:0007669"/>
    <property type="project" value="UniProtKB-ARBA"/>
</dbReference>
<evidence type="ECO:0000256" key="6">
    <source>
        <dbReference type="SAM" id="MobiDB-lite"/>
    </source>
</evidence>
<keyword evidence="8" id="KW-1185">Reference proteome</keyword>
<dbReference type="GO" id="GO:0005634">
    <property type="term" value="C:nucleus"/>
    <property type="evidence" value="ECO:0007669"/>
    <property type="project" value="UniProtKB-SubCell"/>
</dbReference>
<dbReference type="OrthoDB" id="2127950at2759"/>
<sequence length="277" mass="30290">MSFALPTRQVTFGRSNYQQTQQNGFAYQPQNGLALPGPSPLSNSYQPSSASSTQPQAPPPPPTVTPTATSNAVAGPSTPVPSTPAPLTLEQQHITAVEGIVPTLQNIVATVNLDCRLDLKTIALHARNAEYNPKRFAAVIMRIRDPKTTALIFASGKMVVTGAKSEDDSRLASRKYARIVQKLGFDAKFSEFKIQNIVGSCDVKFPIRLEGLAYSHGQFSSYEPELFPGLIYRMIKPKVVLLIFVSGKIVLTGAKVREEIYTAFNTIYTVLCEFRKP</sequence>
<dbReference type="InterPro" id="IPR012295">
    <property type="entry name" value="TBP_dom_sf"/>
</dbReference>
<dbReference type="RefSeq" id="XP_037216046.1">
    <property type="nucleotide sequence ID" value="XM_037366652.1"/>
</dbReference>
<evidence type="ECO:0000256" key="2">
    <source>
        <dbReference type="ARBA" id="ARBA00005560"/>
    </source>
</evidence>
<dbReference type="CDD" id="cd04516">
    <property type="entry name" value="TBP_eukaryotes"/>
    <property type="match status" value="1"/>
</dbReference>
<dbReference type="InterPro" id="IPR033710">
    <property type="entry name" value="TBP_eukaryotic"/>
</dbReference>
<feature type="compositionally biased region" description="Low complexity" evidence="6">
    <location>
        <begin position="40"/>
        <end position="55"/>
    </location>
</feature>
<dbReference type="Gene3D" id="3.30.310.10">
    <property type="entry name" value="TATA-Binding Protein"/>
    <property type="match status" value="2"/>
</dbReference>
<dbReference type="GeneID" id="59349168"/>
<feature type="compositionally biased region" description="Polar residues" evidence="6">
    <location>
        <begin position="14"/>
        <end position="31"/>
    </location>
</feature>